<proteinExistence type="predicted"/>
<sequence>MKVNAETLDRVVRVLLGVVLISLVYVGPKTPWGWIGLLPLATGIFGFCGLYALLGINTCPTKRHDS</sequence>
<keyword evidence="1" id="KW-0812">Transmembrane</keyword>
<dbReference type="AlphaFoldDB" id="C6I0S1"/>
<dbReference type="Pfam" id="PF11127">
    <property type="entry name" value="YgaP-like_TM"/>
    <property type="match status" value="1"/>
</dbReference>
<evidence type="ECO:0000256" key="1">
    <source>
        <dbReference type="SAM" id="Phobius"/>
    </source>
</evidence>
<protein>
    <recommendedName>
        <fullName evidence="2">Inner membrane protein YgaP-like transmembrane domain-containing protein</fullName>
    </recommendedName>
</protein>
<keyword evidence="1" id="KW-1133">Transmembrane helix</keyword>
<evidence type="ECO:0000313" key="3">
    <source>
        <dbReference type="EMBL" id="EES51521.1"/>
    </source>
</evidence>
<keyword evidence="1" id="KW-0472">Membrane</keyword>
<organism evidence="3 4">
    <name type="scientific">Leptospirillum ferrodiazotrophum</name>
    <dbReference type="NCBI Taxonomy" id="412449"/>
    <lineage>
        <taxon>Bacteria</taxon>
        <taxon>Pseudomonadati</taxon>
        <taxon>Nitrospirota</taxon>
        <taxon>Nitrospiria</taxon>
        <taxon>Nitrospirales</taxon>
        <taxon>Nitrospiraceae</taxon>
        <taxon>Leptospirillum</taxon>
    </lineage>
</organism>
<accession>C6I0S1</accession>
<dbReference type="InterPro" id="IPR021309">
    <property type="entry name" value="YgaP-like_TM"/>
</dbReference>
<feature type="transmembrane region" description="Helical" evidence="1">
    <location>
        <begin position="12"/>
        <end position="28"/>
    </location>
</feature>
<gene>
    <name evidence="3" type="ORF">UBAL3_95950020</name>
</gene>
<keyword evidence="4" id="KW-1185">Reference proteome</keyword>
<dbReference type="EMBL" id="GG693888">
    <property type="protein sequence ID" value="EES51521.1"/>
    <property type="molecule type" value="Genomic_DNA"/>
</dbReference>
<feature type="domain" description="Inner membrane protein YgaP-like transmembrane" evidence="2">
    <location>
        <begin position="1"/>
        <end position="62"/>
    </location>
</feature>
<name>C6I0S1_9BACT</name>
<feature type="transmembrane region" description="Helical" evidence="1">
    <location>
        <begin position="34"/>
        <end position="54"/>
    </location>
</feature>
<reference evidence="3 4" key="1">
    <citation type="journal article" date="2009" name="Appl. Environ. Microbiol.">
        <title>Community genomic and proteomic analyses of chemoautotrophic iron-oxidizing "Leptospirillum rubarum" (Group II) and "Leptospirillum ferrodiazotrophum" (Group III) bacteria in acid mine drainage biofilms.</title>
        <authorList>
            <person name="Goltsman D.S."/>
            <person name="Denef V.J."/>
            <person name="Singer S.W."/>
            <person name="VerBerkmoes N.C."/>
            <person name="Lefsrud M."/>
            <person name="Mueller R.S."/>
            <person name="Dick G.J."/>
            <person name="Sun C.L."/>
            <person name="Wheeler K.E."/>
            <person name="Zemla A."/>
            <person name="Baker B.J."/>
            <person name="Hauser L."/>
            <person name="Land M."/>
            <person name="Shah M.B."/>
            <person name="Thelen M.P."/>
            <person name="Hettich R.L."/>
            <person name="Banfield J.F."/>
        </authorList>
    </citation>
    <scope>NUCLEOTIDE SEQUENCE [LARGE SCALE GENOMIC DNA]</scope>
</reference>
<dbReference type="Proteomes" id="UP000009374">
    <property type="component" value="Unassembled WGS sequence"/>
</dbReference>
<evidence type="ECO:0000259" key="2">
    <source>
        <dbReference type="Pfam" id="PF11127"/>
    </source>
</evidence>
<evidence type="ECO:0000313" key="4">
    <source>
        <dbReference type="Proteomes" id="UP000009374"/>
    </source>
</evidence>